<dbReference type="Proteomes" id="UP000069030">
    <property type="component" value="Chromosome"/>
</dbReference>
<feature type="domain" description="Aminotransferase class I/classII large" evidence="1">
    <location>
        <begin position="6"/>
        <end position="202"/>
    </location>
</feature>
<dbReference type="PANTHER" id="PTHR46577:SF1">
    <property type="entry name" value="HTH-TYPE TRANSCRIPTIONAL REGULATORY PROTEIN GABR"/>
    <property type="match status" value="1"/>
</dbReference>
<protein>
    <recommendedName>
        <fullName evidence="1">Aminotransferase class I/classII large domain-containing protein</fullName>
    </recommendedName>
</protein>
<name>A0AAI8G5B0_9FLAO</name>
<dbReference type="GO" id="GO:0030170">
    <property type="term" value="F:pyridoxal phosphate binding"/>
    <property type="evidence" value="ECO:0007669"/>
    <property type="project" value="InterPro"/>
</dbReference>
<dbReference type="PANTHER" id="PTHR46577">
    <property type="entry name" value="HTH-TYPE TRANSCRIPTIONAL REGULATORY PROTEIN GABR"/>
    <property type="match status" value="1"/>
</dbReference>
<proteinExistence type="predicted"/>
<reference evidence="2 3" key="1">
    <citation type="journal article" date="2016" name="J. Zhejiang Univ. Sci. B">
        <title>Antibiotic resistance mechanisms of Myroides sp.</title>
        <authorList>
            <person name="Hu S."/>
            <person name="Yuan S."/>
            <person name="Qu H."/>
            <person name="Jiang T."/>
            <person name="Zhou Y."/>
            <person name="Wang M."/>
            <person name="Ming D."/>
        </authorList>
    </citation>
    <scope>NUCLEOTIDE SEQUENCE [LARGE SCALE GENOMIC DNA]</scope>
    <source>
        <strain evidence="2 3">PR63039</strain>
    </source>
</reference>
<dbReference type="InterPro" id="IPR051446">
    <property type="entry name" value="HTH_trans_reg/aminotransferase"/>
</dbReference>
<gene>
    <name evidence="2" type="ORF">AS202_10640</name>
</gene>
<evidence type="ECO:0000259" key="1">
    <source>
        <dbReference type="Pfam" id="PF00155"/>
    </source>
</evidence>
<dbReference type="SUPFAM" id="SSF53383">
    <property type="entry name" value="PLP-dependent transferases"/>
    <property type="match status" value="1"/>
</dbReference>
<dbReference type="InterPro" id="IPR004839">
    <property type="entry name" value="Aminotransferase_I/II_large"/>
</dbReference>
<dbReference type="CDD" id="cd00609">
    <property type="entry name" value="AAT_like"/>
    <property type="match status" value="1"/>
</dbReference>
<dbReference type="AlphaFoldDB" id="A0AAI8G5B0"/>
<sequence>MERRLKFLKLAKEHQFAIIEDDYDFDFHYANKTYLPLASIDHNQNVIYLGSITKTFAPALRIGFMTGPANFIYAATALRELIDRQGDTTLEEAFASLFNQGEMNRYYRKALKTYKERRDTFCCLLDTNFSNQITFKVPEGGLAIWAIFNPEIDLMKLSHNALKQGLYLDNGLFYKNEGFATNGIRMGFASLDEKEMIEACAILKKVMY</sequence>
<dbReference type="KEGG" id="mod:AS202_10640"/>
<evidence type="ECO:0000313" key="3">
    <source>
        <dbReference type="Proteomes" id="UP000069030"/>
    </source>
</evidence>
<dbReference type="Pfam" id="PF00155">
    <property type="entry name" value="Aminotran_1_2"/>
    <property type="match status" value="1"/>
</dbReference>
<dbReference type="EMBL" id="CP013690">
    <property type="protein sequence ID" value="ALU26578.1"/>
    <property type="molecule type" value="Genomic_DNA"/>
</dbReference>
<evidence type="ECO:0000313" key="2">
    <source>
        <dbReference type="EMBL" id="ALU26578.1"/>
    </source>
</evidence>
<dbReference type="Gene3D" id="3.40.640.10">
    <property type="entry name" value="Type I PLP-dependent aspartate aminotransferase-like (Major domain)"/>
    <property type="match status" value="1"/>
</dbReference>
<accession>A0AAI8G5B0</accession>
<organism evidence="2 3">
    <name type="scientific">Myroides odoratimimus</name>
    <dbReference type="NCBI Taxonomy" id="76832"/>
    <lineage>
        <taxon>Bacteria</taxon>
        <taxon>Pseudomonadati</taxon>
        <taxon>Bacteroidota</taxon>
        <taxon>Flavobacteriia</taxon>
        <taxon>Flavobacteriales</taxon>
        <taxon>Flavobacteriaceae</taxon>
        <taxon>Myroides</taxon>
    </lineage>
</organism>
<dbReference type="InterPro" id="IPR015421">
    <property type="entry name" value="PyrdxlP-dep_Trfase_major"/>
</dbReference>
<dbReference type="InterPro" id="IPR015424">
    <property type="entry name" value="PyrdxlP-dep_Trfase"/>
</dbReference>